<dbReference type="Pfam" id="PF07702">
    <property type="entry name" value="UTRA"/>
    <property type="match status" value="2"/>
</dbReference>
<dbReference type="InterPro" id="IPR000524">
    <property type="entry name" value="Tscrpt_reg_HTH_GntR"/>
</dbReference>
<proteinExistence type="predicted"/>
<gene>
    <name evidence="5" type="ORF">AB8O55_00205</name>
</gene>
<dbReference type="PANTHER" id="PTHR44846">
    <property type="entry name" value="MANNOSYL-D-GLYCERATE TRANSPORT/METABOLISM SYSTEM REPRESSOR MNGR-RELATED"/>
    <property type="match status" value="1"/>
</dbReference>
<dbReference type="InterPro" id="IPR050679">
    <property type="entry name" value="Bact_HTH_transcr_reg"/>
</dbReference>
<organism evidence="5 6">
    <name type="scientific">Saccharopolyspora cebuensis</name>
    <dbReference type="NCBI Taxonomy" id="418759"/>
    <lineage>
        <taxon>Bacteria</taxon>
        <taxon>Bacillati</taxon>
        <taxon>Actinomycetota</taxon>
        <taxon>Actinomycetes</taxon>
        <taxon>Pseudonocardiales</taxon>
        <taxon>Pseudonocardiaceae</taxon>
        <taxon>Saccharopolyspora</taxon>
    </lineage>
</organism>
<dbReference type="SMART" id="SM00345">
    <property type="entry name" value="HTH_GNTR"/>
    <property type="match status" value="1"/>
</dbReference>
<dbReference type="Proteomes" id="UP001564626">
    <property type="component" value="Unassembled WGS sequence"/>
</dbReference>
<dbReference type="SUPFAM" id="SSF64288">
    <property type="entry name" value="Chorismate lyase-like"/>
    <property type="match status" value="1"/>
</dbReference>
<dbReference type="PRINTS" id="PR00035">
    <property type="entry name" value="HTHGNTR"/>
</dbReference>
<keyword evidence="3" id="KW-0804">Transcription</keyword>
<keyword evidence="2" id="KW-0238">DNA-binding</keyword>
<dbReference type="InterPro" id="IPR028978">
    <property type="entry name" value="Chorismate_lyase_/UTRA_dom_sf"/>
</dbReference>
<keyword evidence="1" id="KW-0805">Transcription regulation</keyword>
<evidence type="ECO:0000313" key="5">
    <source>
        <dbReference type="EMBL" id="MEY8037808.1"/>
    </source>
</evidence>
<dbReference type="SUPFAM" id="SSF46785">
    <property type="entry name" value="Winged helix' DNA-binding domain"/>
    <property type="match status" value="1"/>
</dbReference>
<dbReference type="Gene3D" id="1.10.10.10">
    <property type="entry name" value="Winged helix-like DNA-binding domain superfamily/Winged helix DNA-binding domain"/>
    <property type="match status" value="1"/>
</dbReference>
<dbReference type="PROSITE" id="PS50949">
    <property type="entry name" value="HTH_GNTR"/>
    <property type="match status" value="1"/>
</dbReference>
<dbReference type="InterPro" id="IPR036390">
    <property type="entry name" value="WH_DNA-bd_sf"/>
</dbReference>
<dbReference type="CDD" id="cd07377">
    <property type="entry name" value="WHTH_GntR"/>
    <property type="match status" value="1"/>
</dbReference>
<dbReference type="SMART" id="SM00866">
    <property type="entry name" value="UTRA"/>
    <property type="match status" value="1"/>
</dbReference>
<name>A0ABV4CBF5_9PSEU</name>
<evidence type="ECO:0000256" key="3">
    <source>
        <dbReference type="ARBA" id="ARBA00023163"/>
    </source>
</evidence>
<reference evidence="5 6" key="1">
    <citation type="submission" date="2024-08" db="EMBL/GenBank/DDBJ databases">
        <title>Genome mining of Saccharopolyspora cebuensis PGLac3 from Nigerian medicinal plant.</title>
        <authorList>
            <person name="Ezeobiora C.E."/>
            <person name="Igbokwe N.H."/>
            <person name="Amin D.H."/>
            <person name="Mendie U.E."/>
        </authorList>
    </citation>
    <scope>NUCLEOTIDE SEQUENCE [LARGE SCALE GENOMIC DNA]</scope>
    <source>
        <strain evidence="5 6">PGLac3</strain>
    </source>
</reference>
<keyword evidence="6" id="KW-1185">Reference proteome</keyword>
<evidence type="ECO:0000256" key="2">
    <source>
        <dbReference type="ARBA" id="ARBA00023125"/>
    </source>
</evidence>
<evidence type="ECO:0000313" key="6">
    <source>
        <dbReference type="Proteomes" id="UP001564626"/>
    </source>
</evidence>
<dbReference type="InterPro" id="IPR011663">
    <property type="entry name" value="UTRA"/>
</dbReference>
<dbReference type="PANTHER" id="PTHR44846:SF17">
    <property type="entry name" value="GNTR-FAMILY TRANSCRIPTIONAL REGULATOR"/>
    <property type="match status" value="1"/>
</dbReference>
<sequence>MIKPVAHPPRRRLSDEVRDWMLAELVLSGDLEPGDRLPSEAELCARYNVSRITVRAALRSLQDAGYIAVRHGRGSMLLPRADSIAAGLDRLCPLETFAAESGNRISSTDQHVEAVSFDDRTARLLGVRAGSPGVVVRRTELYGGTPVGRVVEHVPDGVLPPSRLREPGAVLDRLLTDVGVEYTDCDLTPVVLDRELAEALSVDVGSPALHLDELARVGDGRIVARSQAWLLPEHFRFALRRRRQE</sequence>
<comment type="caution">
    <text evidence="5">The sequence shown here is derived from an EMBL/GenBank/DDBJ whole genome shotgun (WGS) entry which is preliminary data.</text>
</comment>
<protein>
    <submittedName>
        <fullName evidence="5">GntR family transcriptional regulator</fullName>
    </submittedName>
</protein>
<dbReference type="Pfam" id="PF00392">
    <property type="entry name" value="GntR"/>
    <property type="match status" value="1"/>
</dbReference>
<dbReference type="EMBL" id="JBGEHV010000001">
    <property type="protein sequence ID" value="MEY8037808.1"/>
    <property type="molecule type" value="Genomic_DNA"/>
</dbReference>
<dbReference type="InterPro" id="IPR036388">
    <property type="entry name" value="WH-like_DNA-bd_sf"/>
</dbReference>
<accession>A0ABV4CBF5</accession>
<feature type="domain" description="HTH gntR-type" evidence="4">
    <location>
        <begin position="12"/>
        <end position="80"/>
    </location>
</feature>
<evidence type="ECO:0000259" key="4">
    <source>
        <dbReference type="PROSITE" id="PS50949"/>
    </source>
</evidence>
<dbReference type="Gene3D" id="3.40.1410.10">
    <property type="entry name" value="Chorismate lyase-like"/>
    <property type="match status" value="1"/>
</dbReference>
<evidence type="ECO:0000256" key="1">
    <source>
        <dbReference type="ARBA" id="ARBA00023015"/>
    </source>
</evidence>
<dbReference type="RefSeq" id="WP_345365901.1">
    <property type="nucleotide sequence ID" value="NZ_BAABII010000016.1"/>
</dbReference>